<dbReference type="Proteomes" id="UP001190700">
    <property type="component" value="Unassembled WGS sequence"/>
</dbReference>
<accession>A0AAE0C0Z7</accession>
<feature type="coiled-coil region" evidence="1">
    <location>
        <begin position="204"/>
        <end position="231"/>
    </location>
</feature>
<proteinExistence type="predicted"/>
<comment type="caution">
    <text evidence="3">The sequence shown here is derived from an EMBL/GenBank/DDBJ whole genome shotgun (WGS) entry which is preliminary data.</text>
</comment>
<evidence type="ECO:0000256" key="2">
    <source>
        <dbReference type="SAM" id="MobiDB-lite"/>
    </source>
</evidence>
<feature type="compositionally biased region" description="Basic and acidic residues" evidence="2">
    <location>
        <begin position="77"/>
        <end position="90"/>
    </location>
</feature>
<gene>
    <name evidence="4" type="ORF">CYMTET_2725</name>
    <name evidence="3" type="ORF">CYMTET_44600</name>
</gene>
<keyword evidence="1" id="KW-0175">Coiled coil</keyword>
<reference evidence="3" key="2">
    <citation type="submission" date="2023-06" db="EMBL/GenBank/DDBJ databases">
        <title>Long-read-based genome assembly of the green algal bacterivore Cymbomonas tetramitiformis.</title>
        <authorList>
            <person name="Gyaltshen Y."/>
            <person name="Rozenberg A."/>
            <person name="Paasch A."/>
            <person name="Burns J.A."/>
            <person name="Warring S."/>
            <person name="Larson R."/>
            <person name="Maurer-Alcala X."/>
            <person name="Dacks J."/>
            <person name="Kim E."/>
        </authorList>
    </citation>
    <scope>NUCLEOTIDE SEQUENCE</scope>
    <source>
        <strain evidence="3">PLY_AMNH</strain>
    </source>
</reference>
<dbReference type="EMBL" id="LGRX02000014">
    <property type="protein sequence ID" value="KAK3289866.1"/>
    <property type="molecule type" value="Genomic_DNA"/>
</dbReference>
<organism evidence="3 5">
    <name type="scientific">Cymbomonas tetramitiformis</name>
    <dbReference type="NCBI Taxonomy" id="36881"/>
    <lineage>
        <taxon>Eukaryota</taxon>
        <taxon>Viridiplantae</taxon>
        <taxon>Chlorophyta</taxon>
        <taxon>Pyramimonadophyceae</taxon>
        <taxon>Pyramimonadales</taxon>
        <taxon>Pyramimonadaceae</taxon>
        <taxon>Cymbomonas</taxon>
    </lineage>
</organism>
<feature type="compositionally biased region" description="Polar residues" evidence="2">
    <location>
        <begin position="16"/>
        <end position="30"/>
    </location>
</feature>
<evidence type="ECO:0000313" key="4">
    <source>
        <dbReference type="EMBL" id="KAK3289866.1"/>
    </source>
</evidence>
<name>A0AAE0C0Z7_9CHLO</name>
<evidence type="ECO:0000313" key="3">
    <source>
        <dbReference type="EMBL" id="KAK3245779.1"/>
    </source>
</evidence>
<keyword evidence="5" id="KW-1185">Reference proteome</keyword>
<dbReference type="EMBL" id="LGRX02030310">
    <property type="protein sequence ID" value="KAK3245779.1"/>
    <property type="molecule type" value="Genomic_DNA"/>
</dbReference>
<evidence type="ECO:0000313" key="5">
    <source>
        <dbReference type="Proteomes" id="UP001190700"/>
    </source>
</evidence>
<reference evidence="3 5" key="1">
    <citation type="journal article" date="2015" name="Genome Biol. Evol.">
        <title>Comparative Genomics of a Bacterivorous Green Alga Reveals Evolutionary Causalities and Consequences of Phago-Mixotrophic Mode of Nutrition.</title>
        <authorList>
            <person name="Burns J.A."/>
            <person name="Paasch A."/>
            <person name="Narechania A."/>
            <person name="Kim E."/>
        </authorList>
    </citation>
    <scope>NUCLEOTIDE SEQUENCE [LARGE SCALE GENOMIC DNA]</scope>
    <source>
        <strain evidence="3">PLY_AMNH</strain>
    </source>
</reference>
<feature type="compositionally biased region" description="Polar residues" evidence="2">
    <location>
        <begin position="66"/>
        <end position="76"/>
    </location>
</feature>
<evidence type="ECO:0000256" key="1">
    <source>
        <dbReference type="SAM" id="Coils"/>
    </source>
</evidence>
<protein>
    <submittedName>
        <fullName evidence="3">Uncharacterized protein</fullName>
    </submittedName>
</protein>
<sequence length="346" mass="39293">MTNPDSCSEDSMWPKSVSSTGTICSGSINSRDCKGVVNVRSIDQATSGPRPTKSARKHEASKVANKPSSLARSANVSRRDRPVRKEHEPTSVDELESTLEILRAQSKERACVDAVKINFSQKQFLCDVYEQRYFAPVDVSTRAITEILFRAACDHQLPIEFREVLPYLFLYPCDKAKIESTDEETRVQLYVCVGDLLRCKYLLLTRLHNDVHVAIKEYREYERKLNFSQEKVPAFFIRGRSHPVATPPANRTHHTLVSELSDNFSIYTAGDIRMRTEFRISDRGILRVYLILHALANWFDCPGMVQKSTREFMGTLMAALSRYPDCSARICDPTTQAQNVERATEG</sequence>
<dbReference type="AlphaFoldDB" id="A0AAE0C0Z7"/>
<feature type="region of interest" description="Disordered" evidence="2">
    <location>
        <begin position="1"/>
        <end position="94"/>
    </location>
</feature>